<dbReference type="AlphaFoldDB" id="A0A455VQI8"/>
<proteinExistence type="predicted"/>
<accession>A0A455VQI8</accession>
<evidence type="ECO:0000313" key="1">
    <source>
        <dbReference type="EMBL" id="BBI91321.1"/>
    </source>
</evidence>
<name>A0A455VQI8_9GAMM</name>
<dbReference type="EMBL" id="AP019531">
    <property type="protein sequence ID" value="BBI91321.1"/>
    <property type="molecule type" value="Genomic_DNA"/>
</dbReference>
<gene>
    <name evidence="1" type="ORF">SSYIS1_04610</name>
</gene>
<protein>
    <submittedName>
        <fullName evidence="1">Uncharacterized protein</fullName>
    </submittedName>
</protein>
<evidence type="ECO:0000313" key="2">
    <source>
        <dbReference type="Proteomes" id="UP000324392"/>
    </source>
</evidence>
<dbReference type="Proteomes" id="UP000324392">
    <property type="component" value="Chromosome"/>
</dbReference>
<reference evidence="1 2" key="1">
    <citation type="submission" date="2019-03" db="EMBL/GenBank/DDBJ databases">
        <title>The genome sequence of Candidatus Serratia symbiotica strain IS.</title>
        <authorList>
            <person name="Nikoh N."/>
            <person name="Koga R."/>
            <person name="Oshima K."/>
            <person name="Hattori M."/>
            <person name="Fukatsu T."/>
        </authorList>
    </citation>
    <scope>NUCLEOTIDE SEQUENCE [LARGE SCALE GENOMIC DNA]</scope>
    <source>
        <strain evidence="1 2">IS</strain>
    </source>
</reference>
<sequence length="39" mass="4505">MHLRRHTRHDYAVDIAVKRAADATLLTVYSSPHSMPKCR</sequence>
<organism evidence="1 2">
    <name type="scientific">Serratia symbiotica</name>
    <dbReference type="NCBI Taxonomy" id="138074"/>
    <lineage>
        <taxon>Bacteria</taxon>
        <taxon>Pseudomonadati</taxon>
        <taxon>Pseudomonadota</taxon>
        <taxon>Gammaproteobacteria</taxon>
        <taxon>Enterobacterales</taxon>
        <taxon>Yersiniaceae</taxon>
        <taxon>Serratia</taxon>
    </lineage>
</organism>